<dbReference type="CDD" id="cd17474">
    <property type="entry name" value="MFS_YfmO_like"/>
    <property type="match status" value="1"/>
</dbReference>
<feature type="domain" description="Major facilitator superfamily (MFS) profile" evidence="10">
    <location>
        <begin position="23"/>
        <end position="412"/>
    </location>
</feature>
<feature type="compositionally biased region" description="Low complexity" evidence="8">
    <location>
        <begin position="444"/>
        <end position="470"/>
    </location>
</feature>
<reference evidence="11 12" key="1">
    <citation type="journal article" date="2010" name="Stand. Genomic Sci.">
        <title>Complete genome sequence of Thermaerobacter marianensis type strain (7p75a).</title>
        <authorList>
            <person name="Han C."/>
            <person name="Gu W."/>
            <person name="Zhang X."/>
            <person name="Lapidus A."/>
            <person name="Nolan M."/>
            <person name="Copeland A."/>
            <person name="Lucas S."/>
            <person name="Del Rio T.G."/>
            <person name="Tice H."/>
            <person name="Cheng J.F."/>
            <person name="Tapia R."/>
            <person name="Goodwin L."/>
            <person name="Pitluck S."/>
            <person name="Pagani I."/>
            <person name="Ivanova N."/>
            <person name="Mavromatis K."/>
            <person name="Mikhailova N."/>
            <person name="Pati A."/>
            <person name="Chen A."/>
            <person name="Palaniappan K."/>
            <person name="Land M."/>
            <person name="Hauser L."/>
            <person name="Chang Y.J."/>
            <person name="Jeffries C.D."/>
            <person name="Schneider S."/>
            <person name="Rohde M."/>
            <person name="Goker M."/>
            <person name="Pukall R."/>
            <person name="Woyke T."/>
            <person name="Bristow J."/>
            <person name="Eisen J.A."/>
            <person name="Markowitz V."/>
            <person name="Hugenholtz P."/>
            <person name="Kyrpides N.C."/>
            <person name="Klenk H.P."/>
            <person name="Detter J.C."/>
        </authorList>
    </citation>
    <scope>NUCLEOTIDE SEQUENCE [LARGE SCALE GENOMIC DNA]</scope>
    <source>
        <strain evidence="12">ATCC 700841 / DSM 12885 / JCM 10246 / 7p75a</strain>
    </source>
</reference>
<evidence type="ECO:0000256" key="1">
    <source>
        <dbReference type="ARBA" id="ARBA00004651"/>
    </source>
</evidence>
<gene>
    <name evidence="11" type="ordered locus">Tmar_0932</name>
</gene>
<feature type="transmembrane region" description="Helical" evidence="9">
    <location>
        <begin position="184"/>
        <end position="201"/>
    </location>
</feature>
<evidence type="ECO:0000256" key="7">
    <source>
        <dbReference type="ARBA" id="ARBA00023136"/>
    </source>
</evidence>
<dbReference type="AlphaFoldDB" id="E6SJB8"/>
<sequence>MQERRRPGGPRHGAAPRRATGLAFAVLCSVPFVMVLSNSMLIPVLPQMRGAMDRSLFQIGLIITAFSVPAGLFIPIGGYLSDRWGRKPVMIPGLVGFGLGGLMAGLAPLFTRDPYGWILAGRVLQGLAAGGMYQVALAAAGDMYQGGARTRAMGIMEASNGLGKIASPILGSALALLAWYVPFFAYPALAALSALGLWLWVPEPNRRREAPAPGPYLRRIARIFRAKGVSLAVCFLAGFTALFMLFGLLSVYSDLLERPFGIRGFVKGVVVAIPVAVATVTAYLSGIVLQDRLARYLKAVVVAGIALLAAGTAALYFMRDLVPMIVAISVMGLGYGLALPAINTLITSSVETAERGGITALYGTVRFFGAALGPPAFGLLLAWGRAAMYLGSGAAVAAVLGLVAAFLRQDVLLKPLPAAGVPEPAAAADRPATAGQGARGGTGAVAWGHAGRRAAAPGDDPAAARPSAGGSLREAAGPVPPLARRAPGGGGDGRWREGGGTPVIPLGPWSRVRSSFPPRQGMSPAS</sequence>
<feature type="transmembrane region" description="Helical" evidence="9">
    <location>
        <begin position="161"/>
        <end position="178"/>
    </location>
</feature>
<dbReference type="PROSITE" id="PS50850">
    <property type="entry name" value="MFS"/>
    <property type="match status" value="1"/>
</dbReference>
<feature type="transmembrane region" description="Helical" evidence="9">
    <location>
        <begin position="296"/>
        <end position="318"/>
    </location>
</feature>
<feature type="region of interest" description="Disordered" evidence="8">
    <location>
        <begin position="423"/>
        <end position="526"/>
    </location>
</feature>
<feature type="transmembrane region" description="Helical" evidence="9">
    <location>
        <begin position="358"/>
        <end position="380"/>
    </location>
</feature>
<reference evidence="12" key="2">
    <citation type="journal article" date="2010" name="Stand. Genomic Sci.">
        <title>Complete genome sequence of Thermaerobacter marianensis type strain (7p75aT).</title>
        <authorList>
            <person name="Han C."/>
            <person name="Gu W."/>
            <person name="Zhang X."/>
            <person name="Lapidus A."/>
            <person name="Nolan M."/>
            <person name="Copeland A."/>
            <person name="Lucas S."/>
            <person name="Glavina Del Rio T."/>
            <person name="Tice H."/>
            <person name="Cheng J."/>
            <person name="Tapia R."/>
            <person name="Goodwin L."/>
            <person name="Pitluck S."/>
            <person name="Pagani I."/>
            <person name="Ivanova N."/>
            <person name="Mavromatis K."/>
            <person name="Mikhailova N."/>
            <person name="Pati A."/>
            <person name="Chen A."/>
            <person name="Palaniappan K."/>
            <person name="Land M."/>
            <person name="Hauser L."/>
            <person name="Chang Y."/>
            <person name="Jeffries C."/>
            <person name="Schneider S."/>
            <person name="Rohde M."/>
            <person name="Goker M."/>
            <person name="Pukall R."/>
            <person name="Woyke T."/>
            <person name="Bristow J."/>
            <person name="Eisen J."/>
            <person name="Markowitz V."/>
            <person name="Hugenholtz P."/>
            <person name="Kyrpides N."/>
            <person name="Klenk H."/>
            <person name="Detter J."/>
        </authorList>
    </citation>
    <scope>NUCLEOTIDE SEQUENCE [LARGE SCALE GENOMIC DNA]</scope>
    <source>
        <strain evidence="12">ATCC 700841 / DSM 12885 / JCM 10246 / 7p75a</strain>
    </source>
</reference>
<keyword evidence="6 9" id="KW-1133">Transmembrane helix</keyword>
<dbReference type="GO" id="GO:0005886">
    <property type="term" value="C:plasma membrane"/>
    <property type="evidence" value="ECO:0007669"/>
    <property type="project" value="UniProtKB-SubCell"/>
</dbReference>
<evidence type="ECO:0000256" key="6">
    <source>
        <dbReference type="ARBA" id="ARBA00022989"/>
    </source>
</evidence>
<evidence type="ECO:0000313" key="12">
    <source>
        <dbReference type="Proteomes" id="UP000008915"/>
    </source>
</evidence>
<dbReference type="Gene3D" id="1.20.1250.20">
    <property type="entry name" value="MFS general substrate transporter like domains"/>
    <property type="match status" value="1"/>
</dbReference>
<dbReference type="InterPro" id="IPR001958">
    <property type="entry name" value="Tet-R_TetA/multi-R_MdtG-like"/>
</dbReference>
<dbReference type="KEGG" id="tmr:Tmar_0932"/>
<name>E6SJB8_THEM7</name>
<dbReference type="InterPro" id="IPR011701">
    <property type="entry name" value="MFS"/>
</dbReference>
<dbReference type="STRING" id="644966.Tmar_0932"/>
<feature type="transmembrane region" description="Helical" evidence="9">
    <location>
        <begin position="56"/>
        <end position="77"/>
    </location>
</feature>
<evidence type="ECO:0000256" key="2">
    <source>
        <dbReference type="ARBA" id="ARBA00007520"/>
    </source>
</evidence>
<keyword evidence="5 9" id="KW-0812">Transmembrane</keyword>
<dbReference type="PROSITE" id="PS00216">
    <property type="entry name" value="SUGAR_TRANSPORT_1"/>
    <property type="match status" value="1"/>
</dbReference>
<dbReference type="GO" id="GO:0022857">
    <property type="term" value="F:transmembrane transporter activity"/>
    <property type="evidence" value="ECO:0007669"/>
    <property type="project" value="InterPro"/>
</dbReference>
<evidence type="ECO:0000256" key="4">
    <source>
        <dbReference type="ARBA" id="ARBA00022475"/>
    </source>
</evidence>
<dbReference type="PANTHER" id="PTHR43124:SF3">
    <property type="entry name" value="CHLORAMPHENICOL EFFLUX PUMP RV0191"/>
    <property type="match status" value="1"/>
</dbReference>
<dbReference type="PRINTS" id="PR01035">
    <property type="entry name" value="TCRTETA"/>
</dbReference>
<dbReference type="InterPro" id="IPR005829">
    <property type="entry name" value="Sugar_transporter_CS"/>
</dbReference>
<evidence type="ECO:0000256" key="3">
    <source>
        <dbReference type="ARBA" id="ARBA00022448"/>
    </source>
</evidence>
<feature type="transmembrane region" description="Helical" evidence="9">
    <location>
        <begin position="228"/>
        <end position="252"/>
    </location>
</feature>
<dbReference type="PANTHER" id="PTHR43124">
    <property type="entry name" value="PURINE EFFLUX PUMP PBUE"/>
    <property type="match status" value="1"/>
</dbReference>
<evidence type="ECO:0000313" key="11">
    <source>
        <dbReference type="EMBL" id="ADU51046.1"/>
    </source>
</evidence>
<feature type="transmembrane region" description="Helical" evidence="9">
    <location>
        <begin position="324"/>
        <end position="346"/>
    </location>
</feature>
<dbReference type="SUPFAM" id="SSF103473">
    <property type="entry name" value="MFS general substrate transporter"/>
    <property type="match status" value="1"/>
</dbReference>
<evidence type="ECO:0000259" key="10">
    <source>
        <dbReference type="PROSITE" id="PS50850"/>
    </source>
</evidence>
<dbReference type="Proteomes" id="UP000008915">
    <property type="component" value="Chromosome"/>
</dbReference>
<feature type="transmembrane region" description="Helical" evidence="9">
    <location>
        <begin position="264"/>
        <end position="284"/>
    </location>
</feature>
<accession>E6SJB8</accession>
<evidence type="ECO:0000256" key="9">
    <source>
        <dbReference type="SAM" id="Phobius"/>
    </source>
</evidence>
<dbReference type="HOGENOM" id="CLU_001265_10_6_9"/>
<dbReference type="InterPro" id="IPR020846">
    <property type="entry name" value="MFS_dom"/>
</dbReference>
<dbReference type="Pfam" id="PF07690">
    <property type="entry name" value="MFS_1"/>
    <property type="match status" value="1"/>
</dbReference>
<dbReference type="InterPro" id="IPR050189">
    <property type="entry name" value="MFS_Efflux_Transporters"/>
</dbReference>
<comment type="subcellular location">
    <subcellularLocation>
        <location evidence="1">Cell membrane</location>
        <topology evidence="1">Multi-pass membrane protein</topology>
    </subcellularLocation>
</comment>
<comment type="similarity">
    <text evidence="2">Belongs to the major facilitator superfamily. TCR/Tet family.</text>
</comment>
<proteinExistence type="inferred from homology"/>
<feature type="transmembrane region" description="Helical" evidence="9">
    <location>
        <begin position="21"/>
        <end position="44"/>
    </location>
</feature>
<feature type="compositionally biased region" description="Low complexity" evidence="8">
    <location>
        <begin position="423"/>
        <end position="436"/>
    </location>
</feature>
<keyword evidence="4" id="KW-1003">Cell membrane</keyword>
<organism evidence="11 12">
    <name type="scientific">Thermaerobacter marianensis (strain ATCC 700841 / DSM 12885 / JCM 10246 / 7p75a)</name>
    <dbReference type="NCBI Taxonomy" id="644966"/>
    <lineage>
        <taxon>Bacteria</taxon>
        <taxon>Bacillati</taxon>
        <taxon>Bacillota</taxon>
        <taxon>Clostridia</taxon>
        <taxon>Eubacteriales</taxon>
        <taxon>Clostridiales Family XVII. Incertae Sedis</taxon>
        <taxon>Thermaerobacter</taxon>
    </lineage>
</organism>
<dbReference type="InterPro" id="IPR036259">
    <property type="entry name" value="MFS_trans_sf"/>
</dbReference>
<feature type="transmembrane region" description="Helical" evidence="9">
    <location>
        <begin position="116"/>
        <end position="140"/>
    </location>
</feature>
<keyword evidence="3" id="KW-0813">Transport</keyword>
<keyword evidence="12" id="KW-1185">Reference proteome</keyword>
<dbReference type="EMBL" id="CP002344">
    <property type="protein sequence ID" value="ADU51046.1"/>
    <property type="molecule type" value="Genomic_DNA"/>
</dbReference>
<keyword evidence="7 9" id="KW-0472">Membrane</keyword>
<dbReference type="eggNOG" id="COG2814">
    <property type="taxonomic scope" value="Bacteria"/>
</dbReference>
<evidence type="ECO:0000256" key="5">
    <source>
        <dbReference type="ARBA" id="ARBA00022692"/>
    </source>
</evidence>
<feature type="transmembrane region" description="Helical" evidence="9">
    <location>
        <begin position="386"/>
        <end position="407"/>
    </location>
</feature>
<evidence type="ECO:0000256" key="8">
    <source>
        <dbReference type="SAM" id="MobiDB-lite"/>
    </source>
</evidence>
<feature type="transmembrane region" description="Helical" evidence="9">
    <location>
        <begin position="89"/>
        <end position="110"/>
    </location>
</feature>
<protein>
    <submittedName>
        <fullName evidence="11">Major facilitator superfamily MFS_1</fullName>
    </submittedName>
</protein>